<dbReference type="InterPro" id="IPR002938">
    <property type="entry name" value="FAD-bd"/>
</dbReference>
<keyword evidence="8" id="KW-1185">Reference proteome</keyword>
<evidence type="ECO:0000256" key="1">
    <source>
        <dbReference type="ARBA" id="ARBA00007992"/>
    </source>
</evidence>
<dbReference type="PANTHER" id="PTHR13789">
    <property type="entry name" value="MONOOXYGENASE"/>
    <property type="match status" value="1"/>
</dbReference>
<sequence>MSLEVIIVGAGIAGLCTAIALREAGHSVFEKSQFLGEAGAALLLSPNGARVLSHLNFSFTNAQANEMTCWEVLNGMTFEVIEQSHLHNAEEVYGAKIFTVHRSDLHNEFIRLALQKVDGEKDIELFLGSGVKSADTEKGVVELQNGDRHKADLIIGADGIHSVVKGAVVGQAVEPRFSGVNAFRFLIPTSMLEEDEKYMEMLKVKGKGSSIFVDVSETEVGRHLVWYDCHSGAVQNFVGIHKGSTESPAETEISGLKARMMVEFEHFHPNIAHIISVAPEVTDWPLYIHEPLPTWNRGKVLLIGDAAHPMLPFGGQGANQAIEDAGALGALLSHMSSVEDLPKRLALFDKVRRLRASRVQILSTVRLGREKDVEDEVRKYTDYPGQSVPTTFHERNVHDLGFDVYEQCRMLCRNETEM</sequence>
<dbReference type="Gene3D" id="3.50.50.60">
    <property type="entry name" value="FAD/NAD(P)-binding domain"/>
    <property type="match status" value="1"/>
</dbReference>
<dbReference type="Pfam" id="PF01494">
    <property type="entry name" value="FAD_binding_3"/>
    <property type="match status" value="1"/>
</dbReference>
<dbReference type="SUPFAM" id="SSF54373">
    <property type="entry name" value="FAD-linked reductases, C-terminal domain"/>
    <property type="match status" value="1"/>
</dbReference>
<dbReference type="InterPro" id="IPR050493">
    <property type="entry name" value="FAD-dep_Monooxygenase_BioMet"/>
</dbReference>
<dbReference type="SUPFAM" id="SSF51905">
    <property type="entry name" value="FAD/NAD(P)-binding domain"/>
    <property type="match status" value="1"/>
</dbReference>
<evidence type="ECO:0000256" key="5">
    <source>
        <dbReference type="ARBA" id="ARBA00023033"/>
    </source>
</evidence>
<dbReference type="Proteomes" id="UP000053095">
    <property type="component" value="Unassembled WGS sequence"/>
</dbReference>
<dbReference type="GO" id="GO:0071949">
    <property type="term" value="F:FAD binding"/>
    <property type="evidence" value="ECO:0007669"/>
    <property type="project" value="InterPro"/>
</dbReference>
<proteinExistence type="inferred from homology"/>
<dbReference type="GO" id="GO:0004497">
    <property type="term" value="F:monooxygenase activity"/>
    <property type="evidence" value="ECO:0007669"/>
    <property type="project" value="UniProtKB-KW"/>
</dbReference>
<dbReference type="AlphaFoldDB" id="A0A6V8HK30"/>
<evidence type="ECO:0000313" key="7">
    <source>
        <dbReference type="EMBL" id="GAM41184.1"/>
    </source>
</evidence>
<dbReference type="EMBL" id="DF933837">
    <property type="protein sequence ID" value="GAM41184.1"/>
    <property type="molecule type" value="Genomic_DNA"/>
</dbReference>
<comment type="caution">
    <text evidence="7">The sequence shown here is derived from an EMBL/GenBank/DDBJ whole genome shotgun (WGS) entry which is preliminary data.</text>
</comment>
<organism evidence="7 8">
    <name type="scientific">Talaromyces pinophilus</name>
    <name type="common">Penicillium pinophilum</name>
    <dbReference type="NCBI Taxonomy" id="128442"/>
    <lineage>
        <taxon>Eukaryota</taxon>
        <taxon>Fungi</taxon>
        <taxon>Dikarya</taxon>
        <taxon>Ascomycota</taxon>
        <taxon>Pezizomycotina</taxon>
        <taxon>Eurotiomycetes</taxon>
        <taxon>Eurotiomycetidae</taxon>
        <taxon>Eurotiales</taxon>
        <taxon>Trichocomaceae</taxon>
        <taxon>Talaromyces</taxon>
        <taxon>Talaromyces sect. Talaromyces</taxon>
    </lineage>
</organism>
<keyword evidence="2" id="KW-0285">Flavoprotein</keyword>
<keyword evidence="3" id="KW-0274">FAD</keyword>
<reference evidence="8" key="1">
    <citation type="journal article" date="2015" name="Genome Announc.">
        <title>Draft genome sequence of Talaromyces cellulolyticus strain Y-94, a source of lignocellulosic biomass-degrading enzymes.</title>
        <authorList>
            <person name="Fujii T."/>
            <person name="Koike H."/>
            <person name="Sawayama S."/>
            <person name="Yano S."/>
            <person name="Inoue H."/>
        </authorList>
    </citation>
    <scope>NUCLEOTIDE SEQUENCE [LARGE SCALE GENOMIC DNA]</scope>
    <source>
        <strain evidence="8">Y-94</strain>
    </source>
</reference>
<dbReference type="PANTHER" id="PTHR13789:SF215">
    <property type="entry name" value="FAD-BINDING DOMAIN-CONTAINING PROTEIN-RELATED"/>
    <property type="match status" value="1"/>
</dbReference>
<evidence type="ECO:0000256" key="3">
    <source>
        <dbReference type="ARBA" id="ARBA00022827"/>
    </source>
</evidence>
<keyword evidence="5" id="KW-0503">Monooxygenase</keyword>
<protein>
    <submittedName>
        <fullName evidence="7">Salicylate hydroxylase</fullName>
    </submittedName>
</protein>
<accession>A0A6V8HK30</accession>
<name>A0A6V8HK30_TALPI</name>
<dbReference type="InterPro" id="IPR036188">
    <property type="entry name" value="FAD/NAD-bd_sf"/>
</dbReference>
<keyword evidence="4" id="KW-0560">Oxidoreductase</keyword>
<comment type="similarity">
    <text evidence="1">Belongs to the paxM FAD-dependent monooxygenase family.</text>
</comment>
<evidence type="ECO:0000256" key="4">
    <source>
        <dbReference type="ARBA" id="ARBA00023002"/>
    </source>
</evidence>
<evidence type="ECO:0000313" key="8">
    <source>
        <dbReference type="Proteomes" id="UP000053095"/>
    </source>
</evidence>
<evidence type="ECO:0000259" key="6">
    <source>
        <dbReference type="Pfam" id="PF01494"/>
    </source>
</evidence>
<feature type="domain" description="FAD-binding" evidence="6">
    <location>
        <begin position="3"/>
        <end position="359"/>
    </location>
</feature>
<gene>
    <name evidence="7" type="ORF">TCE0_041r14120</name>
</gene>
<dbReference type="PRINTS" id="PR00420">
    <property type="entry name" value="RNGMNOXGNASE"/>
</dbReference>
<evidence type="ECO:0000256" key="2">
    <source>
        <dbReference type="ARBA" id="ARBA00022630"/>
    </source>
</evidence>